<organism evidence="1 2">
    <name type="scientific">Aulographum hederae CBS 113979</name>
    <dbReference type="NCBI Taxonomy" id="1176131"/>
    <lineage>
        <taxon>Eukaryota</taxon>
        <taxon>Fungi</taxon>
        <taxon>Dikarya</taxon>
        <taxon>Ascomycota</taxon>
        <taxon>Pezizomycotina</taxon>
        <taxon>Dothideomycetes</taxon>
        <taxon>Pleosporomycetidae</taxon>
        <taxon>Aulographales</taxon>
        <taxon>Aulographaceae</taxon>
    </lineage>
</organism>
<gene>
    <name evidence="1" type="ORF">K402DRAFT_176667</name>
</gene>
<proteinExistence type="predicted"/>
<reference evidence="1" key="1">
    <citation type="journal article" date="2020" name="Stud. Mycol.">
        <title>101 Dothideomycetes genomes: a test case for predicting lifestyles and emergence of pathogens.</title>
        <authorList>
            <person name="Haridas S."/>
            <person name="Albert R."/>
            <person name="Binder M."/>
            <person name="Bloem J."/>
            <person name="Labutti K."/>
            <person name="Salamov A."/>
            <person name="Andreopoulos B."/>
            <person name="Baker S."/>
            <person name="Barry K."/>
            <person name="Bills G."/>
            <person name="Bluhm B."/>
            <person name="Cannon C."/>
            <person name="Castanera R."/>
            <person name="Culley D."/>
            <person name="Daum C."/>
            <person name="Ezra D."/>
            <person name="Gonzalez J."/>
            <person name="Henrissat B."/>
            <person name="Kuo A."/>
            <person name="Liang C."/>
            <person name="Lipzen A."/>
            <person name="Lutzoni F."/>
            <person name="Magnuson J."/>
            <person name="Mondo S."/>
            <person name="Nolan M."/>
            <person name="Ohm R."/>
            <person name="Pangilinan J."/>
            <person name="Park H.-J."/>
            <person name="Ramirez L."/>
            <person name="Alfaro M."/>
            <person name="Sun H."/>
            <person name="Tritt A."/>
            <person name="Yoshinaga Y."/>
            <person name="Zwiers L.-H."/>
            <person name="Turgeon B."/>
            <person name="Goodwin S."/>
            <person name="Spatafora J."/>
            <person name="Crous P."/>
            <person name="Grigoriev I."/>
        </authorList>
    </citation>
    <scope>NUCLEOTIDE SEQUENCE</scope>
    <source>
        <strain evidence="1">CBS 113979</strain>
    </source>
</reference>
<dbReference type="AlphaFoldDB" id="A0A6G1GQS7"/>
<evidence type="ECO:0000313" key="1">
    <source>
        <dbReference type="EMBL" id="KAF1983295.1"/>
    </source>
</evidence>
<keyword evidence="2" id="KW-1185">Reference proteome</keyword>
<protein>
    <submittedName>
        <fullName evidence="1">Uncharacterized protein</fullName>
    </submittedName>
</protein>
<dbReference type="EMBL" id="ML977176">
    <property type="protein sequence ID" value="KAF1983295.1"/>
    <property type="molecule type" value="Genomic_DNA"/>
</dbReference>
<name>A0A6G1GQS7_9PEZI</name>
<dbReference type="Proteomes" id="UP000800041">
    <property type="component" value="Unassembled WGS sequence"/>
</dbReference>
<evidence type="ECO:0000313" key="2">
    <source>
        <dbReference type="Proteomes" id="UP000800041"/>
    </source>
</evidence>
<sequence length="204" mass="22803">MWDGRYVLTGTCPATPEAYESIRVRATSSVEQGKPQALTPHLRRLYMTSGSRSNSPPDEPLLHSVGCTALQPRTVGLLLVLCCVHQGPPRFGGANGRKKLGTRSFEAENKRDSKLQPLNRRLGIFAGRRQSRASEDSLKVQVDLKLEWTFPLASALTGLYRGDLWGEFCLQLFGSSSPTSYFAVFLCRLGFRSMKYWTSQLPCW</sequence>
<accession>A0A6G1GQS7</accession>